<gene>
    <name evidence="11" type="ORF">OSB1V03_LOCUS21</name>
</gene>
<feature type="non-terminal residue" evidence="11">
    <location>
        <position position="418"/>
    </location>
</feature>
<feature type="non-terminal residue" evidence="11">
    <location>
        <position position="1"/>
    </location>
</feature>
<evidence type="ECO:0000256" key="4">
    <source>
        <dbReference type="ARBA" id="ARBA00023015"/>
    </source>
</evidence>
<keyword evidence="5" id="KW-0238">DNA-binding</keyword>
<evidence type="ECO:0000256" key="2">
    <source>
        <dbReference type="ARBA" id="ARBA00022771"/>
    </source>
</evidence>
<reference evidence="11" key="1">
    <citation type="submission" date="2020-11" db="EMBL/GenBank/DDBJ databases">
        <authorList>
            <person name="Tran Van P."/>
        </authorList>
    </citation>
    <scope>NUCLEOTIDE SEQUENCE</scope>
</reference>
<dbReference type="PROSITE" id="PS00031">
    <property type="entry name" value="NUCLEAR_REC_DBD_1"/>
    <property type="match status" value="1"/>
</dbReference>
<evidence type="ECO:0000256" key="7">
    <source>
        <dbReference type="ARBA" id="ARBA00023170"/>
    </source>
</evidence>
<dbReference type="GO" id="GO:0008270">
    <property type="term" value="F:zinc ion binding"/>
    <property type="evidence" value="ECO:0007669"/>
    <property type="project" value="UniProtKB-KW"/>
</dbReference>
<dbReference type="Pfam" id="PF00105">
    <property type="entry name" value="zf-C4"/>
    <property type="match status" value="1"/>
</dbReference>
<evidence type="ECO:0000256" key="3">
    <source>
        <dbReference type="ARBA" id="ARBA00022833"/>
    </source>
</evidence>
<dbReference type="InterPro" id="IPR013088">
    <property type="entry name" value="Znf_NHR/GATA"/>
</dbReference>
<name>A0A7R9KAM2_9ACAR</name>
<dbReference type="GO" id="GO:0030154">
    <property type="term" value="P:cell differentiation"/>
    <property type="evidence" value="ECO:0007669"/>
    <property type="project" value="TreeGrafter"/>
</dbReference>
<dbReference type="InterPro" id="IPR001628">
    <property type="entry name" value="Znf_hrmn_rcpt"/>
</dbReference>
<dbReference type="InterPro" id="IPR035500">
    <property type="entry name" value="NHR-like_dom_sf"/>
</dbReference>
<evidence type="ECO:0000313" key="11">
    <source>
        <dbReference type="EMBL" id="CAD7619520.1"/>
    </source>
</evidence>
<dbReference type="EMBL" id="CAJPIZ010000004">
    <property type="protein sequence ID" value="CAG2099950.1"/>
    <property type="molecule type" value="Genomic_DNA"/>
</dbReference>
<dbReference type="GO" id="GO:0004879">
    <property type="term" value="F:nuclear receptor activity"/>
    <property type="evidence" value="ECO:0007669"/>
    <property type="project" value="TreeGrafter"/>
</dbReference>
<dbReference type="PRINTS" id="PR00398">
    <property type="entry name" value="STRDHORMONER"/>
</dbReference>
<protein>
    <submittedName>
        <fullName evidence="11">Uncharacterized protein</fullName>
    </submittedName>
</protein>
<evidence type="ECO:0000256" key="6">
    <source>
        <dbReference type="ARBA" id="ARBA00023163"/>
    </source>
</evidence>
<dbReference type="PROSITE" id="PS51030">
    <property type="entry name" value="NUCLEAR_REC_DBD_2"/>
    <property type="match status" value="1"/>
</dbReference>
<evidence type="ECO:0000256" key="5">
    <source>
        <dbReference type="ARBA" id="ARBA00023125"/>
    </source>
</evidence>
<dbReference type="EMBL" id="OC854579">
    <property type="protein sequence ID" value="CAD7619520.1"/>
    <property type="molecule type" value="Genomic_DNA"/>
</dbReference>
<evidence type="ECO:0000259" key="10">
    <source>
        <dbReference type="PROSITE" id="PS51843"/>
    </source>
</evidence>
<dbReference type="InterPro" id="IPR050234">
    <property type="entry name" value="Nuclear_hormone_rcpt_NR1"/>
</dbReference>
<dbReference type="SUPFAM" id="SSF57716">
    <property type="entry name" value="Glucocorticoid receptor-like (DNA-binding domain)"/>
    <property type="match status" value="1"/>
</dbReference>
<dbReference type="Proteomes" id="UP000759131">
    <property type="component" value="Unassembled WGS sequence"/>
</dbReference>
<evidence type="ECO:0000313" key="12">
    <source>
        <dbReference type="Proteomes" id="UP000759131"/>
    </source>
</evidence>
<feature type="domain" description="Nuclear receptor" evidence="9">
    <location>
        <begin position="4"/>
        <end position="79"/>
    </location>
</feature>
<dbReference type="InterPro" id="IPR001723">
    <property type="entry name" value="Nuclear_hrmn_rcpt"/>
</dbReference>
<dbReference type="GO" id="GO:0045944">
    <property type="term" value="P:positive regulation of transcription by RNA polymerase II"/>
    <property type="evidence" value="ECO:0007669"/>
    <property type="project" value="TreeGrafter"/>
</dbReference>
<keyword evidence="3" id="KW-0862">Zinc</keyword>
<dbReference type="PRINTS" id="PR00047">
    <property type="entry name" value="STROIDFINGER"/>
</dbReference>
<evidence type="ECO:0000256" key="8">
    <source>
        <dbReference type="ARBA" id="ARBA00023242"/>
    </source>
</evidence>
<dbReference type="SUPFAM" id="SSF48508">
    <property type="entry name" value="Nuclear receptor ligand-binding domain"/>
    <property type="match status" value="1"/>
</dbReference>
<evidence type="ECO:0000256" key="1">
    <source>
        <dbReference type="ARBA" id="ARBA00022723"/>
    </source>
</evidence>
<accession>A0A7R9KAM2</accession>
<dbReference type="PANTHER" id="PTHR24082">
    <property type="entry name" value="NUCLEAR HORMONE RECEPTOR"/>
    <property type="match status" value="1"/>
</dbReference>
<feature type="domain" description="NR LBD" evidence="10">
    <location>
        <begin position="185"/>
        <end position="418"/>
    </location>
</feature>
<keyword evidence="7" id="KW-0675">Receptor</keyword>
<dbReference type="Gene3D" id="3.30.50.10">
    <property type="entry name" value="Erythroid Transcription Factor GATA-1, subunit A"/>
    <property type="match status" value="1"/>
</dbReference>
<proteinExistence type="predicted"/>
<evidence type="ECO:0000259" key="9">
    <source>
        <dbReference type="PROSITE" id="PS51030"/>
    </source>
</evidence>
<dbReference type="AlphaFoldDB" id="A0A7R9KAM2"/>
<dbReference type="SMART" id="SM00399">
    <property type="entry name" value="ZnF_C4"/>
    <property type="match status" value="1"/>
</dbReference>
<keyword evidence="6" id="KW-0804">Transcription</keyword>
<keyword evidence="4" id="KW-0805">Transcription regulation</keyword>
<dbReference type="PANTHER" id="PTHR24082:SF283">
    <property type="entry name" value="NUCLEAR HORMONE RECEPTOR HR96"/>
    <property type="match status" value="1"/>
</dbReference>
<dbReference type="SMART" id="SM00430">
    <property type="entry name" value="HOLI"/>
    <property type="match status" value="1"/>
</dbReference>
<keyword evidence="12" id="KW-1185">Reference proteome</keyword>
<dbReference type="InterPro" id="IPR000536">
    <property type="entry name" value="Nucl_hrmn_rcpt_lig-bd"/>
</dbReference>
<keyword evidence="2" id="KW-0863">Zinc-finger</keyword>
<dbReference type="GO" id="GO:0000978">
    <property type="term" value="F:RNA polymerase II cis-regulatory region sequence-specific DNA binding"/>
    <property type="evidence" value="ECO:0007669"/>
    <property type="project" value="TreeGrafter"/>
</dbReference>
<dbReference type="GO" id="GO:0000122">
    <property type="term" value="P:negative regulation of transcription by RNA polymerase II"/>
    <property type="evidence" value="ECO:0007669"/>
    <property type="project" value="TreeGrafter"/>
</dbReference>
<keyword evidence="8" id="KW-0539">Nucleus</keyword>
<organism evidence="11">
    <name type="scientific">Medioppia subpectinata</name>
    <dbReference type="NCBI Taxonomy" id="1979941"/>
    <lineage>
        <taxon>Eukaryota</taxon>
        <taxon>Metazoa</taxon>
        <taxon>Ecdysozoa</taxon>
        <taxon>Arthropoda</taxon>
        <taxon>Chelicerata</taxon>
        <taxon>Arachnida</taxon>
        <taxon>Acari</taxon>
        <taxon>Acariformes</taxon>
        <taxon>Sarcoptiformes</taxon>
        <taxon>Oribatida</taxon>
        <taxon>Brachypylina</taxon>
        <taxon>Oppioidea</taxon>
        <taxon>Oppiidae</taxon>
        <taxon>Medioppia</taxon>
    </lineage>
</organism>
<dbReference type="PROSITE" id="PS51843">
    <property type="entry name" value="NR_LBD"/>
    <property type="match status" value="1"/>
</dbReference>
<keyword evidence="1" id="KW-0479">Metal-binding</keyword>
<sequence>RKFDKVCSVCGDLAANNNFGAITCCSCKIFFRRNGQTVTESKCSFGGNCVVSLKTRRFCQSCRLKKCFAVGMKTDSFLSEDKRQKIQTKYREKRLKLGSDSKDSAIDNCSDFSNKTTDDDFMAAIVSDNSFTDNEIQSEIEEINTLLTNNNDSKTNDLFTENSNTSVVAIRRPLTDYRNNFNEIEGNLLTEILFAINSKRESMATTPARIHNMTECRPVLTKKFTKEIESMSQGVKCLRAFNELCIDDQIALVKYGASDILSVRSVLLYDANTRSWTFNLDNNHSIFLPLDVFKGSKSNIYDVFETFFDKFLPQLDNDVILLDLLTAILLFNPNRPNLTHKQTIIFHQKSYIYLLKRYFLLKYRSEEEADTKYISLMNTMPYIDILGHLVWANGVRTEPLILGPLLREVLGLQLTNTH</sequence>
<dbReference type="OrthoDB" id="6352325at2759"/>
<dbReference type="Gene3D" id="1.10.565.10">
    <property type="entry name" value="Retinoid X Receptor"/>
    <property type="match status" value="1"/>
</dbReference>